<reference evidence="2 3" key="1">
    <citation type="submission" date="2021-06" db="EMBL/GenBank/DDBJ databases">
        <title>Caerostris darwini draft genome.</title>
        <authorList>
            <person name="Kono N."/>
            <person name="Arakawa K."/>
        </authorList>
    </citation>
    <scope>NUCLEOTIDE SEQUENCE [LARGE SCALE GENOMIC DNA]</scope>
</reference>
<organism evidence="2 3">
    <name type="scientific">Caerostris darwini</name>
    <dbReference type="NCBI Taxonomy" id="1538125"/>
    <lineage>
        <taxon>Eukaryota</taxon>
        <taxon>Metazoa</taxon>
        <taxon>Ecdysozoa</taxon>
        <taxon>Arthropoda</taxon>
        <taxon>Chelicerata</taxon>
        <taxon>Arachnida</taxon>
        <taxon>Araneae</taxon>
        <taxon>Araneomorphae</taxon>
        <taxon>Entelegynae</taxon>
        <taxon>Araneoidea</taxon>
        <taxon>Araneidae</taxon>
        <taxon>Caerostris</taxon>
    </lineage>
</organism>
<comment type="caution">
    <text evidence="2">The sequence shown here is derived from an EMBL/GenBank/DDBJ whole genome shotgun (WGS) entry which is preliminary data.</text>
</comment>
<feature type="transmembrane region" description="Helical" evidence="1">
    <location>
        <begin position="118"/>
        <end position="139"/>
    </location>
</feature>
<feature type="transmembrane region" description="Helical" evidence="1">
    <location>
        <begin position="93"/>
        <end position="112"/>
    </location>
</feature>
<protein>
    <recommendedName>
        <fullName evidence="4">Gustatory receptor</fullName>
    </recommendedName>
</protein>
<proteinExistence type="predicted"/>
<dbReference type="Proteomes" id="UP001054837">
    <property type="component" value="Unassembled WGS sequence"/>
</dbReference>
<keyword evidence="1" id="KW-0472">Membrane</keyword>
<keyword evidence="3" id="KW-1185">Reference proteome</keyword>
<feature type="transmembrane region" description="Helical" evidence="1">
    <location>
        <begin position="176"/>
        <end position="196"/>
    </location>
</feature>
<keyword evidence="1" id="KW-1133">Transmembrane helix</keyword>
<feature type="transmembrane region" description="Helical" evidence="1">
    <location>
        <begin position="314"/>
        <end position="336"/>
    </location>
</feature>
<name>A0AAV4ULJ6_9ARAC</name>
<evidence type="ECO:0000256" key="1">
    <source>
        <dbReference type="SAM" id="Phobius"/>
    </source>
</evidence>
<evidence type="ECO:0008006" key="4">
    <source>
        <dbReference type="Google" id="ProtNLM"/>
    </source>
</evidence>
<feature type="transmembrane region" description="Helical" evidence="1">
    <location>
        <begin position="233"/>
        <end position="252"/>
    </location>
</feature>
<evidence type="ECO:0000313" key="3">
    <source>
        <dbReference type="Proteomes" id="UP001054837"/>
    </source>
</evidence>
<feature type="transmembrane region" description="Helical" evidence="1">
    <location>
        <begin position="280"/>
        <end position="307"/>
    </location>
</feature>
<dbReference type="EMBL" id="BPLQ01011519">
    <property type="protein sequence ID" value="GIY58589.1"/>
    <property type="molecule type" value="Genomic_DNA"/>
</dbReference>
<accession>A0AAV4ULJ6</accession>
<keyword evidence="1" id="KW-0812">Transmembrane</keyword>
<feature type="transmembrane region" description="Helical" evidence="1">
    <location>
        <begin position="388"/>
        <end position="408"/>
    </location>
</feature>
<feature type="transmembrane region" description="Helical" evidence="1">
    <location>
        <begin position="208"/>
        <end position="226"/>
    </location>
</feature>
<evidence type="ECO:0000313" key="2">
    <source>
        <dbReference type="EMBL" id="GIY58589.1"/>
    </source>
</evidence>
<gene>
    <name evidence="2" type="primary">AVEN_163071_1</name>
    <name evidence="2" type="ORF">CDAR_608021</name>
</gene>
<dbReference type="AlphaFoldDB" id="A0AAV4ULJ6"/>
<sequence length="412" mass="47400">MERDKRSLLADDPRTSGPSTLPLRHSALASTSTWYFVVSYLSFLGRNLQGPNMHSVKAAKRSSVEIKRAFNPIMFLFLLTGLEHKKSNKKRSLFFSALFHIIFLKIFVIRVYCVISEFIAGRLLILIEKVISLVVWWFIKVKMRKINALVKYLEILKDRADLEDIQILSRICKRTVVAVILIMCLVPTIRSLHFLISSKEMHLCLGDMTYTFGMFGKFGYFLYEIGQTFISIVPPYAGCIFYTLYCCMLTLLSPNKHFSAHEARRINQMRFEILEKFESAFSVVIFVIFSLILCNFFKIIFLFAYSLKSDMIPFVYTCVIDFVTNSILVIVMVLSADDVQRSVNHSSGLFPITLVSMKVFGEENLAVSQKRKSSELTGWGMFVVRKPLILSLATWLFTYAIIIVQFFYSPSN</sequence>